<feature type="transmembrane region" description="Helical" evidence="1">
    <location>
        <begin position="14"/>
        <end position="34"/>
    </location>
</feature>
<feature type="transmembrane region" description="Helical" evidence="1">
    <location>
        <begin position="85"/>
        <end position="107"/>
    </location>
</feature>
<organism evidence="2 3">
    <name type="scientific">Mycoplasma todarodis</name>
    <dbReference type="NCBI Taxonomy" id="1937191"/>
    <lineage>
        <taxon>Bacteria</taxon>
        <taxon>Bacillati</taxon>
        <taxon>Mycoplasmatota</taxon>
        <taxon>Mollicutes</taxon>
        <taxon>Mycoplasmataceae</taxon>
        <taxon>Mycoplasma</taxon>
    </lineage>
</organism>
<name>A0A4R0XMM3_9MOLU</name>
<feature type="transmembrane region" description="Helical" evidence="1">
    <location>
        <begin position="54"/>
        <end position="73"/>
    </location>
</feature>
<gene>
    <name evidence="2" type="ORF">C4B25_00515</name>
</gene>
<reference evidence="2 3" key="1">
    <citation type="submission" date="2018-02" db="EMBL/GenBank/DDBJ databases">
        <title>Mycoplasma marinum and Mycoplasma todarodis sp. nov., moderately halophilic and psychrotolerant mycoplasmas isolated from cephalopods.</title>
        <authorList>
            <person name="Viver T."/>
        </authorList>
    </citation>
    <scope>NUCLEOTIDE SEQUENCE [LARGE SCALE GENOMIC DNA]</scope>
    <source>
        <strain evidence="2 3">5H</strain>
    </source>
</reference>
<accession>A0A4R0XMM3</accession>
<proteinExistence type="predicted"/>
<protein>
    <submittedName>
        <fullName evidence="2">Uncharacterized protein</fullName>
    </submittedName>
</protein>
<comment type="caution">
    <text evidence="2">The sequence shown here is derived from an EMBL/GenBank/DDBJ whole genome shotgun (WGS) entry which is preliminary data.</text>
</comment>
<dbReference type="Proteomes" id="UP000291072">
    <property type="component" value="Unassembled WGS sequence"/>
</dbReference>
<keyword evidence="1" id="KW-1133">Transmembrane helix</keyword>
<keyword evidence="3" id="KW-1185">Reference proteome</keyword>
<evidence type="ECO:0000313" key="3">
    <source>
        <dbReference type="Proteomes" id="UP000291072"/>
    </source>
</evidence>
<keyword evidence="1" id="KW-0472">Membrane</keyword>
<dbReference type="AlphaFoldDB" id="A0A4R0XMM3"/>
<sequence>MLETLKAKHKLNKWFYFIPIIGTIIYSVMFEFALNTIIFDGKKQFKIVKKYKSIFGLISFLIAIAFLATFFSLRNKHGYGAYPWFFWVGLGFGLSQNLAPIIPWFLYKKGIESFENKHPDGIVTIKTDDSEEGKIIKEIKIVKEIEIREEVEIKKEKIEQ</sequence>
<evidence type="ECO:0000256" key="1">
    <source>
        <dbReference type="SAM" id="Phobius"/>
    </source>
</evidence>
<keyword evidence="1" id="KW-0812">Transmembrane</keyword>
<dbReference type="RefSeq" id="WP_131613115.1">
    <property type="nucleotide sequence ID" value="NZ_PSZP01000002.1"/>
</dbReference>
<evidence type="ECO:0000313" key="2">
    <source>
        <dbReference type="EMBL" id="TCG11973.1"/>
    </source>
</evidence>
<dbReference type="EMBL" id="PSZP01000002">
    <property type="protein sequence ID" value="TCG11973.1"/>
    <property type="molecule type" value="Genomic_DNA"/>
</dbReference>